<dbReference type="VEuPathDB" id="FungiDB:QG37_08356"/>
<name>A0A0L0NP09_CANAR</name>
<keyword evidence="1" id="KW-0472">Membrane</keyword>
<keyword evidence="1" id="KW-0812">Transmembrane</keyword>
<protein>
    <submittedName>
        <fullName evidence="2">Uncharacterized protein</fullName>
    </submittedName>
</protein>
<dbReference type="AlphaFoldDB" id="A0A0L0NP09"/>
<comment type="caution">
    <text evidence="2">The sequence shown here is derived from an EMBL/GenBank/DDBJ whole genome shotgun (WGS) entry which is preliminary data.</text>
</comment>
<dbReference type="Proteomes" id="UP000037122">
    <property type="component" value="Unassembled WGS sequence"/>
</dbReference>
<feature type="transmembrane region" description="Helical" evidence="1">
    <location>
        <begin position="15"/>
        <end position="38"/>
    </location>
</feature>
<sequence length="65" mass="7446">MACHFRGHEAHFSKILGLFRLMLLALFSWMGLVGRCCIGNEADERREKVGKIYINDKDGKYGEVN</sequence>
<organism evidence="2 3">
    <name type="scientific">Candidozyma auris</name>
    <name type="common">Yeast</name>
    <name type="synonym">Candida auris</name>
    <dbReference type="NCBI Taxonomy" id="498019"/>
    <lineage>
        <taxon>Eukaryota</taxon>
        <taxon>Fungi</taxon>
        <taxon>Dikarya</taxon>
        <taxon>Ascomycota</taxon>
        <taxon>Saccharomycotina</taxon>
        <taxon>Pichiomycetes</taxon>
        <taxon>Metschnikowiaceae</taxon>
        <taxon>Candidozyma</taxon>
    </lineage>
</organism>
<gene>
    <name evidence="2" type="ORF">QG37_08356</name>
</gene>
<reference evidence="3" key="1">
    <citation type="journal article" date="2015" name="BMC Genomics">
        <title>Draft genome of a commonly misdiagnosed multidrug resistant pathogen Candida auris.</title>
        <authorList>
            <person name="Chatterjee S."/>
            <person name="Alampalli S.V."/>
            <person name="Nageshan R.K."/>
            <person name="Chettiar S.T."/>
            <person name="Joshi S."/>
            <person name="Tatu U.S."/>
        </authorList>
    </citation>
    <scope>NUCLEOTIDE SEQUENCE [LARGE SCALE GENOMIC DNA]</scope>
    <source>
        <strain evidence="3">6684</strain>
    </source>
</reference>
<proteinExistence type="predicted"/>
<keyword evidence="1" id="KW-1133">Transmembrane helix</keyword>
<evidence type="ECO:0000313" key="3">
    <source>
        <dbReference type="Proteomes" id="UP000037122"/>
    </source>
</evidence>
<accession>A0A0L0NP09</accession>
<evidence type="ECO:0000256" key="1">
    <source>
        <dbReference type="SAM" id="Phobius"/>
    </source>
</evidence>
<evidence type="ECO:0000313" key="2">
    <source>
        <dbReference type="EMBL" id="KND95410.1"/>
    </source>
</evidence>
<dbReference type="EMBL" id="LGST01000081">
    <property type="protein sequence ID" value="KND95410.1"/>
    <property type="molecule type" value="Genomic_DNA"/>
</dbReference>